<name>A0AAV4CE49_9GAST</name>
<dbReference type="EMBL" id="BLXT01006335">
    <property type="protein sequence ID" value="GFO31060.1"/>
    <property type="molecule type" value="Genomic_DNA"/>
</dbReference>
<keyword evidence="3" id="KW-1185">Reference proteome</keyword>
<evidence type="ECO:0000256" key="1">
    <source>
        <dbReference type="SAM" id="Phobius"/>
    </source>
</evidence>
<keyword evidence="1" id="KW-0472">Membrane</keyword>
<keyword evidence="1" id="KW-1133">Transmembrane helix</keyword>
<dbReference type="AlphaFoldDB" id="A0AAV4CE49"/>
<dbReference type="Proteomes" id="UP000735302">
    <property type="component" value="Unassembled WGS sequence"/>
</dbReference>
<sequence>MAPSLNLAVSRFGALRMRVGPGQANCWFSIRSSPTGPRQDGRLGHVASFRHMRTAGGAFFHSGLPMVSLLVFFFYPHPLPPLLPFFPPLLALPPAARSRFEAKNVWHCFCRITAENLLRGRSPILSWFHCLMIRLWPAEMNNWI</sequence>
<keyword evidence="1" id="KW-0812">Transmembrane</keyword>
<evidence type="ECO:0000313" key="2">
    <source>
        <dbReference type="EMBL" id="GFO31060.1"/>
    </source>
</evidence>
<accession>A0AAV4CE49</accession>
<reference evidence="2 3" key="1">
    <citation type="journal article" date="2021" name="Elife">
        <title>Chloroplast acquisition without the gene transfer in kleptoplastic sea slugs, Plakobranchus ocellatus.</title>
        <authorList>
            <person name="Maeda T."/>
            <person name="Takahashi S."/>
            <person name="Yoshida T."/>
            <person name="Shimamura S."/>
            <person name="Takaki Y."/>
            <person name="Nagai Y."/>
            <person name="Toyoda A."/>
            <person name="Suzuki Y."/>
            <person name="Arimoto A."/>
            <person name="Ishii H."/>
            <person name="Satoh N."/>
            <person name="Nishiyama T."/>
            <person name="Hasebe M."/>
            <person name="Maruyama T."/>
            <person name="Minagawa J."/>
            <person name="Obokata J."/>
            <person name="Shigenobu S."/>
        </authorList>
    </citation>
    <scope>NUCLEOTIDE SEQUENCE [LARGE SCALE GENOMIC DNA]</scope>
</reference>
<proteinExistence type="predicted"/>
<evidence type="ECO:0000313" key="3">
    <source>
        <dbReference type="Proteomes" id="UP000735302"/>
    </source>
</evidence>
<protein>
    <submittedName>
        <fullName evidence="2">Uncharacterized protein</fullName>
    </submittedName>
</protein>
<comment type="caution">
    <text evidence="2">The sequence shown here is derived from an EMBL/GenBank/DDBJ whole genome shotgun (WGS) entry which is preliminary data.</text>
</comment>
<organism evidence="2 3">
    <name type="scientific">Plakobranchus ocellatus</name>
    <dbReference type="NCBI Taxonomy" id="259542"/>
    <lineage>
        <taxon>Eukaryota</taxon>
        <taxon>Metazoa</taxon>
        <taxon>Spiralia</taxon>
        <taxon>Lophotrochozoa</taxon>
        <taxon>Mollusca</taxon>
        <taxon>Gastropoda</taxon>
        <taxon>Heterobranchia</taxon>
        <taxon>Euthyneura</taxon>
        <taxon>Panpulmonata</taxon>
        <taxon>Sacoglossa</taxon>
        <taxon>Placobranchoidea</taxon>
        <taxon>Plakobranchidae</taxon>
        <taxon>Plakobranchus</taxon>
    </lineage>
</organism>
<gene>
    <name evidence="2" type="ORF">PoB_005756500</name>
</gene>
<feature type="transmembrane region" description="Helical" evidence="1">
    <location>
        <begin position="58"/>
        <end position="75"/>
    </location>
</feature>